<accession>A0A1G6DSN5</accession>
<dbReference type="Gene3D" id="3.90.550.10">
    <property type="entry name" value="Spore Coat Polysaccharide Biosynthesis Protein SpsA, Chain A"/>
    <property type="match status" value="1"/>
</dbReference>
<dbReference type="PANTHER" id="PTHR22916">
    <property type="entry name" value="GLYCOSYLTRANSFERASE"/>
    <property type="match status" value="1"/>
</dbReference>
<dbReference type="PANTHER" id="PTHR22916:SF3">
    <property type="entry name" value="UDP-GLCNAC:BETAGAL BETA-1,3-N-ACETYLGLUCOSAMINYLTRANSFERASE-LIKE PROTEIN 1"/>
    <property type="match status" value="1"/>
</dbReference>
<evidence type="ECO:0000313" key="2">
    <source>
        <dbReference type="EMBL" id="SDB48203.1"/>
    </source>
</evidence>
<dbReference type="InterPro" id="IPR001173">
    <property type="entry name" value="Glyco_trans_2-like"/>
</dbReference>
<keyword evidence="3" id="KW-1185">Reference proteome</keyword>
<reference evidence="2 3" key="1">
    <citation type="submission" date="2016-10" db="EMBL/GenBank/DDBJ databases">
        <authorList>
            <person name="de Groot N.N."/>
        </authorList>
    </citation>
    <scope>NUCLEOTIDE SEQUENCE [LARGE SCALE GENOMIC DNA]</scope>
    <source>
        <strain evidence="2 3">ASO4-2</strain>
    </source>
</reference>
<dbReference type="CDD" id="cd00761">
    <property type="entry name" value="Glyco_tranf_GTA_type"/>
    <property type="match status" value="1"/>
</dbReference>
<dbReference type="Proteomes" id="UP000198771">
    <property type="component" value="Unassembled WGS sequence"/>
</dbReference>
<dbReference type="EMBL" id="FMXO01000013">
    <property type="protein sequence ID" value="SDB48203.1"/>
    <property type="molecule type" value="Genomic_DNA"/>
</dbReference>
<organism evidence="2 3">
    <name type="scientific">Desulfonatronum thiosulfatophilum</name>
    <dbReference type="NCBI Taxonomy" id="617002"/>
    <lineage>
        <taxon>Bacteria</taxon>
        <taxon>Pseudomonadati</taxon>
        <taxon>Thermodesulfobacteriota</taxon>
        <taxon>Desulfovibrionia</taxon>
        <taxon>Desulfovibrionales</taxon>
        <taxon>Desulfonatronaceae</taxon>
        <taxon>Desulfonatronum</taxon>
    </lineage>
</organism>
<dbReference type="InterPro" id="IPR029044">
    <property type="entry name" value="Nucleotide-diphossugar_trans"/>
</dbReference>
<dbReference type="AlphaFoldDB" id="A0A1G6DSN5"/>
<dbReference type="GO" id="GO:0016758">
    <property type="term" value="F:hexosyltransferase activity"/>
    <property type="evidence" value="ECO:0007669"/>
    <property type="project" value="UniProtKB-ARBA"/>
</dbReference>
<evidence type="ECO:0000259" key="1">
    <source>
        <dbReference type="Pfam" id="PF00535"/>
    </source>
</evidence>
<dbReference type="Pfam" id="PF00535">
    <property type="entry name" value="Glycos_transf_2"/>
    <property type="match status" value="1"/>
</dbReference>
<proteinExistence type="predicted"/>
<dbReference type="SUPFAM" id="SSF53448">
    <property type="entry name" value="Nucleotide-diphospho-sugar transferases"/>
    <property type="match status" value="1"/>
</dbReference>
<protein>
    <submittedName>
        <fullName evidence="2">Glycosyltransferase involved in cell wall bisynthesis</fullName>
    </submittedName>
</protein>
<gene>
    <name evidence="2" type="ORF">SAMN05660653_02374</name>
</gene>
<evidence type="ECO:0000313" key="3">
    <source>
        <dbReference type="Proteomes" id="UP000198771"/>
    </source>
</evidence>
<name>A0A1G6DSN5_9BACT</name>
<sequence>MPYISIVIPLYNAQSHISRFVNCLQRQSLYDFEALFIDDASTDDSAAIVEGIASSDTRFKLLKHSTNLGAGAARNNGIRAAKGETLCFADPDDLLPENSLELRYKAYKQHNAIVRACHVEHAGDGSILYHEFRPPRFPEICKPSEAAHQFGTNPFVCAHWTWLFPTRMLQRLGIYNEENMRTAEDITFLIHLFFHISRVTWIPDVVYHWVKRDESLSNRFYTVQHYLDYLRCVELFYEKAKGNKKIVLGDSLFNDYLSCYIPHVLKQAIQNKSTETDLRTVIARALDINSRYDVLGRYERPIRQSPMQYVGFFRLWHALQDPSSSFLERLVNGQNIISKFSQMAVDVRNG</sequence>
<dbReference type="STRING" id="617002.SAMN05660653_02374"/>
<feature type="domain" description="Glycosyltransferase 2-like" evidence="1">
    <location>
        <begin position="5"/>
        <end position="169"/>
    </location>
</feature>
<keyword evidence="2" id="KW-0808">Transferase</keyword>